<dbReference type="EMBL" id="JH597876">
    <property type="status" value="NOT_ANNOTATED_CDS"/>
    <property type="molecule type" value="Genomic_DNA"/>
</dbReference>
<dbReference type="HOGENOM" id="CLU_1638600_0_0_1"/>
<organism evidence="2 3">
    <name type="scientific">Hyaloperonospora arabidopsidis (strain Emoy2)</name>
    <name type="common">Downy mildew agent</name>
    <name type="synonym">Peronospora arabidopsidis</name>
    <dbReference type="NCBI Taxonomy" id="559515"/>
    <lineage>
        <taxon>Eukaryota</taxon>
        <taxon>Sar</taxon>
        <taxon>Stramenopiles</taxon>
        <taxon>Oomycota</taxon>
        <taxon>Peronosporomycetes</taxon>
        <taxon>Peronosporales</taxon>
        <taxon>Peronosporaceae</taxon>
        <taxon>Hyaloperonospora</taxon>
    </lineage>
</organism>
<proteinExistence type="predicted"/>
<keyword evidence="3" id="KW-1185">Reference proteome</keyword>
<sequence length="162" mass="18362">MKSNHFVRADHDDATAGSQRRHHGGNRVMRSRGSRIRHARGHTAPFLPAVRALGVQNHRANSGRPGVRHKSYEPPAHGMRFLHGRQADAQHAAAARQRRERPIDYIGGVIYLNLKVLMATQDRLGNMNLIDFVAHKSNFCRIFLAWAKDATVKQFEAFLTHF</sequence>
<protein>
    <recommendedName>
        <fullName evidence="4">RxLR effector candidate protein</fullName>
    </recommendedName>
</protein>
<dbReference type="Proteomes" id="UP000011713">
    <property type="component" value="Unassembled WGS sequence"/>
</dbReference>
<reference evidence="2" key="2">
    <citation type="submission" date="2015-06" db="UniProtKB">
        <authorList>
            <consortium name="EnsemblProtists"/>
        </authorList>
    </citation>
    <scope>IDENTIFICATION</scope>
    <source>
        <strain evidence="2">Emoy2</strain>
    </source>
</reference>
<evidence type="ECO:0000313" key="2">
    <source>
        <dbReference type="EnsemblProtists" id="HpaP802326"/>
    </source>
</evidence>
<dbReference type="EnsemblProtists" id="HpaT802326">
    <property type="protein sequence ID" value="HpaP802326"/>
    <property type="gene ID" value="HpaG802326"/>
</dbReference>
<evidence type="ECO:0000256" key="1">
    <source>
        <dbReference type="SAM" id="MobiDB-lite"/>
    </source>
</evidence>
<dbReference type="VEuPathDB" id="FungiDB:HpaG802326"/>
<evidence type="ECO:0008006" key="4">
    <source>
        <dbReference type="Google" id="ProtNLM"/>
    </source>
</evidence>
<reference evidence="3" key="1">
    <citation type="journal article" date="2010" name="Science">
        <title>Signatures of adaptation to obligate biotrophy in the Hyaloperonospora arabidopsidis genome.</title>
        <authorList>
            <person name="Baxter L."/>
            <person name="Tripathy S."/>
            <person name="Ishaque N."/>
            <person name="Boot N."/>
            <person name="Cabral A."/>
            <person name="Kemen E."/>
            <person name="Thines M."/>
            <person name="Ah-Fong A."/>
            <person name="Anderson R."/>
            <person name="Badejoko W."/>
            <person name="Bittner-Eddy P."/>
            <person name="Boore J.L."/>
            <person name="Chibucos M.C."/>
            <person name="Coates M."/>
            <person name="Dehal P."/>
            <person name="Delehaunty K."/>
            <person name="Dong S."/>
            <person name="Downton P."/>
            <person name="Dumas B."/>
            <person name="Fabro G."/>
            <person name="Fronick C."/>
            <person name="Fuerstenberg S.I."/>
            <person name="Fulton L."/>
            <person name="Gaulin E."/>
            <person name="Govers F."/>
            <person name="Hughes L."/>
            <person name="Humphray S."/>
            <person name="Jiang R.H."/>
            <person name="Judelson H."/>
            <person name="Kamoun S."/>
            <person name="Kyung K."/>
            <person name="Meijer H."/>
            <person name="Minx P."/>
            <person name="Morris P."/>
            <person name="Nelson J."/>
            <person name="Phuntumart V."/>
            <person name="Qutob D."/>
            <person name="Rehmany A."/>
            <person name="Rougon-Cardoso A."/>
            <person name="Ryden P."/>
            <person name="Torto-Alalibo T."/>
            <person name="Studholme D."/>
            <person name="Wang Y."/>
            <person name="Win J."/>
            <person name="Wood J."/>
            <person name="Clifton S.W."/>
            <person name="Rogers J."/>
            <person name="Van den Ackerveken G."/>
            <person name="Jones J.D."/>
            <person name="McDowell J.M."/>
            <person name="Beynon J."/>
            <person name="Tyler B.M."/>
        </authorList>
    </citation>
    <scope>NUCLEOTIDE SEQUENCE [LARGE SCALE GENOMIC DNA]</scope>
    <source>
        <strain evidence="3">Emoy2</strain>
    </source>
</reference>
<feature type="compositionally biased region" description="Basic residues" evidence="1">
    <location>
        <begin position="19"/>
        <end position="41"/>
    </location>
</feature>
<dbReference type="AlphaFoldDB" id="M4B7S4"/>
<accession>M4B7S4</accession>
<dbReference type="STRING" id="559515.M4B7S4"/>
<evidence type="ECO:0000313" key="3">
    <source>
        <dbReference type="Proteomes" id="UP000011713"/>
    </source>
</evidence>
<dbReference type="InParanoid" id="M4B7S4"/>
<name>M4B7S4_HYAAE</name>
<feature type="region of interest" description="Disordered" evidence="1">
    <location>
        <begin position="1"/>
        <end position="42"/>
    </location>
</feature>